<dbReference type="KEGG" id="aswu:HUW51_01505"/>
<reference evidence="3 4" key="1">
    <citation type="journal article" date="2018" name="Int. J. Syst. Evol. Microbiol.">
        <title>Adhaeribacter swui sp. nov., isolated from wet mud.</title>
        <authorList>
            <person name="Kim D.U."/>
            <person name="Kim K.W."/>
            <person name="Kang M.S."/>
            <person name="Kim J.Y."/>
            <person name="Jang J.H."/>
            <person name="Kim M.K."/>
        </authorList>
    </citation>
    <scope>NUCLEOTIDE SEQUENCE [LARGE SCALE GENOMIC DNA]</scope>
    <source>
        <strain evidence="3 4">KCTC 52873</strain>
    </source>
</reference>
<gene>
    <name evidence="3" type="ORF">HUW51_01505</name>
</gene>
<dbReference type="Pfam" id="PF13517">
    <property type="entry name" value="FG-GAP_3"/>
    <property type="match status" value="5"/>
</dbReference>
<dbReference type="SUPFAM" id="SSF69318">
    <property type="entry name" value="Integrin alpha N-terminal domain"/>
    <property type="match status" value="3"/>
</dbReference>
<dbReference type="Gene3D" id="2.130.10.130">
    <property type="entry name" value="Integrin alpha, N-terminal"/>
    <property type="match status" value="3"/>
</dbReference>
<dbReference type="PANTHER" id="PTHR16026:SF0">
    <property type="entry name" value="CARTILAGE ACIDIC PROTEIN 1"/>
    <property type="match status" value="1"/>
</dbReference>
<dbReference type="Proteomes" id="UP000515237">
    <property type="component" value="Chromosome"/>
</dbReference>
<name>A0A7G7G2T4_9BACT</name>
<keyword evidence="4" id="KW-1185">Reference proteome</keyword>
<dbReference type="InterPro" id="IPR027039">
    <property type="entry name" value="Crtac1"/>
</dbReference>
<feature type="domain" description="ASPIC/UnbV" evidence="2">
    <location>
        <begin position="526"/>
        <end position="594"/>
    </location>
</feature>
<dbReference type="AlphaFoldDB" id="A0A7G7G2T4"/>
<sequence>MNRISIAVLFIFCFIAGSCQKKPQTLFTQLSPNDTGITFANRIFESDSLNILTEEYIYNGGGVATGDFNNDGLDDLYFTGNMVTNKLYLNQGNFKFKDITQVAGVSGNGKWSSGVAVVDINQDGRLDMYVCATIKKDSVSRANMLFINQGNNAKGEPIFKELAREYGIADTGYSTNAAFFDYDRDGDLDLYVLTNVQNASIPTVYRNKVNDGSSPNNDRLYRNNGNNTFTNVTKAAGIVYEGYGLGLAVSDINLDGWPDIYVTNDYLSDDVLYINNKDGTFTNYKNKYIKHTSFSAMGNSVADINNDGLVDILAVDMLPENNRRKKLLMKDNNYANYFYNKQFNYDFQYVRNTLQLHNGLTPAGQPSFSEIGQLSGIYQTDWSWTPLVADFDNDGYRDVFITNGFPKDITDRDFSIYRSGPASQVANLQALVDSIPEVKIPNYAYHNNGNLTFTDKAKDWGLNTPSFSNGATYSDLDNDGDLDLVINNINDSAFVYQNHLYSPDKATTPNHFLRINFAGTEPNRQGVDARVSIFYNHGKKQFYENTIYRGFLSSVENKAHFGLGAATTIDSLKVTWADGKTQILKNVKTDQVLTLKQTDAQPSSAKQNTNQAALAIFQEVSRDYGIRYQHQEDDKIDFNIQKTLPHKFTQAGPGIAVGDINQDNLDDFYVGGAAGKSGTFFLQQPNGNFKISSTNFSGAKPEEDMGMLFLDVDNDGDQDLYVASGSYEFPENAPQFQDRLYINNGKGQFTLDAHAMPALLTSKSCVKAADFDQDGDLDLFVGSRVVSGKYPLTPPSYILRNDQGRFVNVTDQVAPELNKLGMITDALWSDFNNDGQLDLVIAGEWMPITFLQNNQGKFKNVTATTGVQNQTGWWNSLAASDFDNDGDIDYVAGNLGLNSNYCATPTQPLQVIAKDFDKNGSLDAVLSCYLKSEDGQMRPYPMHTRDDLNAQLPRTRSIFPRYSNYAVATIDDVIPAKEREGALILQANHMASSYLENLGQGKFKLSNLPQVAQFAPVYGMVADDVNQDGNLDLLLVGNDYGTEVFTGNYDALIGLYLQGNGKGKFNPVPVSSSGFFVNGDAKGLAQLYTKKGEKLTLVTQNQDSLKVWKTNPKLNKAAGKVIALQPLDASAEITYRNGKKQKVEFYYGHTYLSQSARKFTWQPNMTNVTIKDYSGRTRQLNF</sequence>
<dbReference type="RefSeq" id="WP_185272242.1">
    <property type="nucleotide sequence ID" value="NZ_CP055156.1"/>
</dbReference>
<evidence type="ECO:0000259" key="2">
    <source>
        <dbReference type="Pfam" id="PF07593"/>
    </source>
</evidence>
<dbReference type="PROSITE" id="PS51257">
    <property type="entry name" value="PROKAR_LIPOPROTEIN"/>
    <property type="match status" value="1"/>
</dbReference>
<proteinExistence type="predicted"/>
<evidence type="ECO:0000256" key="1">
    <source>
        <dbReference type="ARBA" id="ARBA00022729"/>
    </source>
</evidence>
<organism evidence="3 4">
    <name type="scientific">Adhaeribacter swui</name>
    <dbReference type="NCBI Taxonomy" id="2086471"/>
    <lineage>
        <taxon>Bacteria</taxon>
        <taxon>Pseudomonadati</taxon>
        <taxon>Bacteroidota</taxon>
        <taxon>Cytophagia</taxon>
        <taxon>Cytophagales</taxon>
        <taxon>Hymenobacteraceae</taxon>
        <taxon>Adhaeribacter</taxon>
    </lineage>
</organism>
<dbReference type="EMBL" id="CP055156">
    <property type="protein sequence ID" value="QNF31468.1"/>
    <property type="molecule type" value="Genomic_DNA"/>
</dbReference>
<dbReference type="InterPro" id="IPR013517">
    <property type="entry name" value="FG-GAP"/>
</dbReference>
<dbReference type="InterPro" id="IPR028994">
    <property type="entry name" value="Integrin_alpha_N"/>
</dbReference>
<keyword evidence="1" id="KW-0732">Signal</keyword>
<accession>A0A7G7G2T4</accession>
<dbReference type="PANTHER" id="PTHR16026">
    <property type="entry name" value="CARTILAGE ACIDIC PROTEIN 1"/>
    <property type="match status" value="1"/>
</dbReference>
<protein>
    <submittedName>
        <fullName evidence="3">VCBS repeat-containing protein</fullName>
    </submittedName>
</protein>
<evidence type="ECO:0000313" key="3">
    <source>
        <dbReference type="EMBL" id="QNF31468.1"/>
    </source>
</evidence>
<dbReference type="InterPro" id="IPR011519">
    <property type="entry name" value="UnbV_ASPIC"/>
</dbReference>
<evidence type="ECO:0000313" key="4">
    <source>
        <dbReference type="Proteomes" id="UP000515237"/>
    </source>
</evidence>
<dbReference type="Pfam" id="PF07593">
    <property type="entry name" value="UnbV_ASPIC"/>
    <property type="match status" value="1"/>
</dbReference>